<dbReference type="EMBL" id="AAZO01003685">
    <property type="status" value="NOT_ANNOTATED_CDS"/>
    <property type="molecule type" value="Genomic_DNA"/>
</dbReference>
<dbReference type="HOGENOM" id="CLU_419981_0_0_1"/>
<sequence length="653" mass="76042">MTLQMIKKHYTFVVFIIIIVCRLIIAIENGGEFFIQKCCGENELILEKTSECVEYNLLKMENHVYRHDNDTERDVVEFNSGEYGKDSRPWWFPPNKKILSKKNNSTLKNFPENVRVSFGKGQPCDILETVFLPIFLSQCDFYEDGSLIVYPNQSHGFYTHKTEILFDPKSYCIDRLDLRTDYPEEETENPTLDFTDTVDYLIMLCPCREATCILKCCPPGMLIDIENIQDRENACVRNQPEEEDWTPNYTKVHSDSRDYFLLHRFPVCKPGEGTVIPNQFKIDGHTIYSNGSAHIYGEKHMNQPLEFCGENFISGSREDRRVYNHLIRCYPEVGIKNRKSEIRRMLYGSLFVIGAIFLFLTLLVHGLLPPRSNINDKNLISQTWSLFIGYVSVAISQLGMNRISQNLCIFLGFLIQYSFLAAFFWLNILCFDISWTFSELRIVRGIPNNRSHRKFIYYSIYCWLSPAIISILTASIEFLPNVPDYIIKPQIKERCWFRNDSMAIVAYFYGPIAVLLSLNVLLFIHTLYRIYQAQRDIQTVIKNNNPEKQRFILYIKLLLLMGLPWIAELISWVVGGPSYYWYLTDIINLLRAVFIFAVFCCKKQVLNELRRKYGIMRQPHIRTPSIPRTSSSLFGSTQCQELHKSSSNAVSSL</sequence>
<evidence type="ECO:0000256" key="8">
    <source>
        <dbReference type="ARBA" id="ARBA00023224"/>
    </source>
</evidence>
<evidence type="ECO:0000256" key="5">
    <source>
        <dbReference type="ARBA" id="ARBA00023040"/>
    </source>
</evidence>
<dbReference type="Proteomes" id="UP000009046">
    <property type="component" value="Unassembled WGS sequence"/>
</dbReference>
<dbReference type="InParanoid" id="E0VMQ4"/>
<dbReference type="CDD" id="cd15039">
    <property type="entry name" value="7tmB3_Methuselah-like"/>
    <property type="match status" value="1"/>
</dbReference>
<feature type="transmembrane region" description="Helical" evidence="9">
    <location>
        <begin position="551"/>
        <end position="573"/>
    </location>
</feature>
<reference evidence="11" key="1">
    <citation type="submission" date="2007-04" db="EMBL/GenBank/DDBJ databases">
        <title>Annotation of Pediculus humanus corporis strain USDA.</title>
        <authorList>
            <person name="Kirkness E."/>
            <person name="Hannick L."/>
            <person name="Hass B."/>
            <person name="Bruggner R."/>
            <person name="Lawson D."/>
            <person name="Bidwell S."/>
            <person name="Joardar V."/>
            <person name="Caler E."/>
            <person name="Walenz B."/>
            <person name="Inman J."/>
            <person name="Schobel S."/>
            <person name="Galinsky K."/>
            <person name="Amedeo P."/>
            <person name="Strausberg R."/>
        </authorList>
    </citation>
    <scope>NUCLEOTIDE SEQUENCE</scope>
    <source>
        <strain evidence="11">USDA</strain>
    </source>
</reference>
<reference evidence="11" key="2">
    <citation type="submission" date="2007-04" db="EMBL/GenBank/DDBJ databases">
        <title>The genome of the human body louse.</title>
        <authorList>
            <consortium name="The Human Body Louse Genome Consortium"/>
            <person name="Kirkness E."/>
            <person name="Walenz B."/>
            <person name="Hass B."/>
            <person name="Bruggner R."/>
            <person name="Strausberg R."/>
        </authorList>
    </citation>
    <scope>NUCLEOTIDE SEQUENCE</scope>
    <source>
        <strain evidence="11">USDA</strain>
    </source>
</reference>
<dbReference type="VEuPathDB" id="VectorBase:PHUM317230"/>
<keyword evidence="6 9" id="KW-0472">Membrane</keyword>
<dbReference type="InterPro" id="IPR036272">
    <property type="entry name" value="Methuselah_N_sf"/>
</dbReference>
<keyword evidence="3 9" id="KW-0812">Transmembrane</keyword>
<dbReference type="RefSeq" id="XP_002427398.1">
    <property type="nucleotide sequence ID" value="XM_002427353.1"/>
</dbReference>
<dbReference type="Pfam" id="PF00002">
    <property type="entry name" value="7tm_2"/>
    <property type="match status" value="1"/>
</dbReference>
<evidence type="ECO:0000256" key="1">
    <source>
        <dbReference type="ARBA" id="ARBA00004141"/>
    </source>
</evidence>
<name>E0VMQ4_PEDHC</name>
<dbReference type="GO" id="GO:0007166">
    <property type="term" value="P:cell surface receptor signaling pathway"/>
    <property type="evidence" value="ECO:0007669"/>
    <property type="project" value="InterPro"/>
</dbReference>
<dbReference type="GeneID" id="8236035"/>
<dbReference type="EnsemblMetazoa" id="PHUM317230-RA">
    <property type="protein sequence ID" value="PHUM317230-PA"/>
    <property type="gene ID" value="PHUM317230"/>
</dbReference>
<dbReference type="InterPro" id="IPR017981">
    <property type="entry name" value="GPCR_2-like_7TM"/>
</dbReference>
<feature type="transmembrane region" description="Helical" evidence="9">
    <location>
        <begin position="455"/>
        <end position="476"/>
    </location>
</feature>
<evidence type="ECO:0000256" key="9">
    <source>
        <dbReference type="SAM" id="Phobius"/>
    </source>
</evidence>
<dbReference type="EMBL" id="DS235321">
    <property type="protein sequence ID" value="EEB14660.1"/>
    <property type="molecule type" value="Genomic_DNA"/>
</dbReference>
<feature type="transmembrane region" description="Helical" evidence="9">
    <location>
        <begin position="410"/>
        <end position="435"/>
    </location>
</feature>
<evidence type="ECO:0000313" key="11">
    <source>
        <dbReference type="EMBL" id="EEB14660.1"/>
    </source>
</evidence>
<dbReference type="SUPFAM" id="SSF81321">
    <property type="entry name" value="Family A G protein-coupled receptor-like"/>
    <property type="match status" value="1"/>
</dbReference>
<evidence type="ECO:0000256" key="2">
    <source>
        <dbReference type="ARBA" id="ARBA00008979"/>
    </source>
</evidence>
<reference evidence="12" key="3">
    <citation type="submission" date="2021-02" db="UniProtKB">
        <authorList>
            <consortium name="EnsemblMetazoa"/>
        </authorList>
    </citation>
    <scope>IDENTIFICATION</scope>
    <source>
        <strain evidence="12">USDA</strain>
    </source>
</reference>
<evidence type="ECO:0000256" key="4">
    <source>
        <dbReference type="ARBA" id="ARBA00022989"/>
    </source>
</evidence>
<evidence type="ECO:0000259" key="10">
    <source>
        <dbReference type="PROSITE" id="PS50261"/>
    </source>
</evidence>
<dbReference type="CTD" id="8236035"/>
<organism>
    <name type="scientific">Pediculus humanus subsp. corporis</name>
    <name type="common">Body louse</name>
    <dbReference type="NCBI Taxonomy" id="121224"/>
    <lineage>
        <taxon>Eukaryota</taxon>
        <taxon>Metazoa</taxon>
        <taxon>Ecdysozoa</taxon>
        <taxon>Arthropoda</taxon>
        <taxon>Hexapoda</taxon>
        <taxon>Insecta</taxon>
        <taxon>Pterygota</taxon>
        <taxon>Neoptera</taxon>
        <taxon>Paraneoptera</taxon>
        <taxon>Psocodea</taxon>
        <taxon>Troctomorpha</taxon>
        <taxon>Phthiraptera</taxon>
        <taxon>Anoplura</taxon>
        <taxon>Pediculidae</taxon>
        <taxon>Pediculus</taxon>
    </lineage>
</organism>
<keyword evidence="13" id="KW-1185">Reference proteome</keyword>
<keyword evidence="5" id="KW-0297">G-protein coupled receptor</keyword>
<keyword evidence="4 9" id="KW-1133">Transmembrane helix</keyword>
<feature type="transmembrane region" description="Helical" evidence="9">
    <location>
        <begin position="579"/>
        <end position="601"/>
    </location>
</feature>
<keyword evidence="8" id="KW-0807">Transducer</keyword>
<dbReference type="AlphaFoldDB" id="E0VMQ4"/>
<feature type="domain" description="G-protein coupled receptors family 2 profile 2" evidence="10">
    <location>
        <begin position="343"/>
        <end position="603"/>
    </location>
</feature>
<accession>E0VMQ4</accession>
<dbReference type="SUPFAM" id="SSF63877">
    <property type="entry name" value="Methuselah ectodomain"/>
    <property type="match status" value="1"/>
</dbReference>
<dbReference type="eggNOG" id="KOG4193">
    <property type="taxonomic scope" value="Eukaryota"/>
</dbReference>
<proteinExistence type="inferred from homology"/>
<dbReference type="OMA" id="WVIFDIV"/>
<dbReference type="OrthoDB" id="6082634at2759"/>
<evidence type="ECO:0000256" key="7">
    <source>
        <dbReference type="ARBA" id="ARBA00023170"/>
    </source>
</evidence>
<dbReference type="InterPro" id="IPR052808">
    <property type="entry name" value="GPCR_Mth-like"/>
</dbReference>
<dbReference type="GO" id="GO:0004930">
    <property type="term" value="F:G protein-coupled receptor activity"/>
    <property type="evidence" value="ECO:0007669"/>
    <property type="project" value="UniProtKB-KW"/>
</dbReference>
<dbReference type="GO" id="GO:0016020">
    <property type="term" value="C:membrane"/>
    <property type="evidence" value="ECO:0007669"/>
    <property type="project" value="UniProtKB-SubCell"/>
</dbReference>
<comment type="subcellular location">
    <subcellularLocation>
        <location evidence="1">Membrane</location>
        <topology evidence="1">Multi-pass membrane protein</topology>
    </subcellularLocation>
</comment>
<feature type="transmembrane region" description="Helical" evidence="9">
    <location>
        <begin position="345"/>
        <end position="367"/>
    </location>
</feature>
<dbReference type="KEGG" id="phu:Phum_PHUM317230"/>
<dbReference type="PANTHER" id="PTHR46953:SF1">
    <property type="entry name" value="G-PROTEIN COUPLED RECEPTOR MTH-LIKE 1-RELATED"/>
    <property type="match status" value="1"/>
</dbReference>
<comment type="similarity">
    <text evidence="2">Belongs to the G-protein coupled receptor 2 family. Mth subfamily.</text>
</comment>
<gene>
    <name evidence="12" type="primary">8236035</name>
    <name evidence="11" type="ORF">Phum_PHUM317230</name>
</gene>
<keyword evidence="7 11" id="KW-0675">Receptor</keyword>
<dbReference type="PROSITE" id="PS50261">
    <property type="entry name" value="G_PROTEIN_RECEP_F2_4"/>
    <property type="match status" value="1"/>
</dbReference>
<dbReference type="InterPro" id="IPR000832">
    <property type="entry name" value="GPCR_2_secretin-like"/>
</dbReference>
<protein>
    <submittedName>
        <fullName evidence="11">Class B secretin-like G-protein coupled receptor GPRmth6, putative</fullName>
    </submittedName>
</protein>
<evidence type="ECO:0000256" key="6">
    <source>
        <dbReference type="ARBA" id="ARBA00023136"/>
    </source>
</evidence>
<evidence type="ECO:0000313" key="13">
    <source>
        <dbReference type="Proteomes" id="UP000009046"/>
    </source>
</evidence>
<dbReference type="PANTHER" id="PTHR46953">
    <property type="entry name" value="G-PROTEIN COUPLED RECEPTOR MTH-LIKE 1-RELATED"/>
    <property type="match status" value="1"/>
</dbReference>
<evidence type="ECO:0000256" key="3">
    <source>
        <dbReference type="ARBA" id="ARBA00022692"/>
    </source>
</evidence>
<feature type="transmembrane region" description="Helical" evidence="9">
    <location>
        <begin position="506"/>
        <end position="530"/>
    </location>
</feature>
<dbReference type="Gene3D" id="1.20.1070.10">
    <property type="entry name" value="Rhodopsin 7-helix transmembrane proteins"/>
    <property type="match status" value="1"/>
</dbReference>
<evidence type="ECO:0000313" key="12">
    <source>
        <dbReference type="EnsemblMetazoa" id="PHUM317230-PA"/>
    </source>
</evidence>